<dbReference type="GO" id="GO:0046872">
    <property type="term" value="F:metal ion binding"/>
    <property type="evidence" value="ECO:0007669"/>
    <property type="project" value="UniProtKB-KW"/>
</dbReference>
<feature type="transmembrane region" description="Helical" evidence="12">
    <location>
        <begin position="106"/>
        <end position="129"/>
    </location>
</feature>
<evidence type="ECO:0000256" key="10">
    <source>
        <dbReference type="ARBA" id="ARBA00023157"/>
    </source>
</evidence>
<evidence type="ECO:0000256" key="1">
    <source>
        <dbReference type="ARBA" id="ARBA00004141"/>
    </source>
</evidence>
<evidence type="ECO:0000313" key="14">
    <source>
        <dbReference type="Proteomes" id="UP000319094"/>
    </source>
</evidence>
<keyword evidence="4" id="KW-0479">Metal-binding</keyword>
<keyword evidence="2" id="KW-1003">Cell membrane</keyword>
<dbReference type="PANTHER" id="PTHR35457">
    <property type="entry name" value="HEME A SYNTHASE"/>
    <property type="match status" value="1"/>
</dbReference>
<gene>
    <name evidence="13" type="ORF">FB468_0445</name>
</gene>
<keyword evidence="3 12" id="KW-0812">Transmembrane</keyword>
<feature type="transmembrane region" description="Helical" evidence="12">
    <location>
        <begin position="135"/>
        <end position="155"/>
    </location>
</feature>
<evidence type="ECO:0000256" key="3">
    <source>
        <dbReference type="ARBA" id="ARBA00022692"/>
    </source>
</evidence>
<organism evidence="13 14">
    <name type="scientific">Leucobacter komagatae</name>
    <dbReference type="NCBI Taxonomy" id="55969"/>
    <lineage>
        <taxon>Bacteria</taxon>
        <taxon>Bacillati</taxon>
        <taxon>Actinomycetota</taxon>
        <taxon>Actinomycetes</taxon>
        <taxon>Micrococcales</taxon>
        <taxon>Microbacteriaceae</taxon>
        <taxon>Leucobacter</taxon>
    </lineage>
</organism>
<evidence type="ECO:0000256" key="8">
    <source>
        <dbReference type="ARBA" id="ARBA00023133"/>
    </source>
</evidence>
<dbReference type="GO" id="GO:0006784">
    <property type="term" value="P:heme A biosynthetic process"/>
    <property type="evidence" value="ECO:0007669"/>
    <property type="project" value="InterPro"/>
</dbReference>
<keyword evidence="8" id="KW-0350">Heme biosynthesis</keyword>
<dbReference type="InterPro" id="IPR003780">
    <property type="entry name" value="COX15/CtaA_fam"/>
</dbReference>
<dbReference type="AlphaFoldDB" id="A0A542Y2Z9"/>
<evidence type="ECO:0000256" key="7">
    <source>
        <dbReference type="ARBA" id="ARBA00023004"/>
    </source>
</evidence>
<keyword evidence="6" id="KW-0560">Oxidoreductase</keyword>
<evidence type="ECO:0000256" key="5">
    <source>
        <dbReference type="ARBA" id="ARBA00022989"/>
    </source>
</evidence>
<keyword evidence="14" id="KW-1185">Reference proteome</keyword>
<evidence type="ECO:0000256" key="6">
    <source>
        <dbReference type="ARBA" id="ARBA00023002"/>
    </source>
</evidence>
<keyword evidence="5 12" id="KW-1133">Transmembrane helix</keyword>
<dbReference type="RefSeq" id="WP_246055703.1">
    <property type="nucleotide sequence ID" value="NZ_BAAAUY010000007.1"/>
</dbReference>
<reference evidence="13 14" key="1">
    <citation type="submission" date="2019-06" db="EMBL/GenBank/DDBJ databases">
        <title>Sequencing the genomes of 1000 actinobacteria strains.</title>
        <authorList>
            <person name="Klenk H.-P."/>
        </authorList>
    </citation>
    <scope>NUCLEOTIDE SEQUENCE [LARGE SCALE GENOMIC DNA]</scope>
    <source>
        <strain evidence="13 14">DSM 8803</strain>
    </source>
</reference>
<keyword evidence="10" id="KW-1015">Disulfide bond</keyword>
<evidence type="ECO:0000256" key="11">
    <source>
        <dbReference type="ARBA" id="ARBA00023444"/>
    </source>
</evidence>
<dbReference type="PANTHER" id="PTHR35457:SF1">
    <property type="entry name" value="HEME A SYNTHASE"/>
    <property type="match status" value="1"/>
</dbReference>
<evidence type="ECO:0000256" key="12">
    <source>
        <dbReference type="SAM" id="Phobius"/>
    </source>
</evidence>
<dbReference type="EMBL" id="VFON01000001">
    <property type="protein sequence ID" value="TQL42452.1"/>
    <property type="molecule type" value="Genomic_DNA"/>
</dbReference>
<dbReference type="STRING" id="55969.SD72_01955"/>
<comment type="subcellular location">
    <subcellularLocation>
        <location evidence="1">Membrane</location>
        <topology evidence="1">Multi-pass membrane protein</topology>
    </subcellularLocation>
</comment>
<comment type="pathway">
    <text evidence="11">Porphyrin-containing compound metabolism.</text>
</comment>
<dbReference type="GO" id="GO:0016491">
    <property type="term" value="F:oxidoreductase activity"/>
    <property type="evidence" value="ECO:0007669"/>
    <property type="project" value="UniProtKB-KW"/>
</dbReference>
<dbReference type="InterPro" id="IPR050450">
    <property type="entry name" value="COX15/CtaA_HemeA_synthase"/>
</dbReference>
<evidence type="ECO:0000256" key="2">
    <source>
        <dbReference type="ARBA" id="ARBA00022475"/>
    </source>
</evidence>
<feature type="transmembrane region" description="Helical" evidence="12">
    <location>
        <begin position="20"/>
        <end position="42"/>
    </location>
</feature>
<keyword evidence="7" id="KW-0408">Iron</keyword>
<dbReference type="Pfam" id="PF02628">
    <property type="entry name" value="COX15-CtaA"/>
    <property type="match status" value="1"/>
</dbReference>
<keyword evidence="9 12" id="KW-0472">Membrane</keyword>
<proteinExistence type="predicted"/>
<feature type="transmembrane region" description="Helical" evidence="12">
    <location>
        <begin position="246"/>
        <end position="267"/>
    </location>
</feature>
<dbReference type="GO" id="GO:0016020">
    <property type="term" value="C:membrane"/>
    <property type="evidence" value="ECO:0007669"/>
    <property type="project" value="UniProtKB-SubCell"/>
</dbReference>
<feature type="transmembrane region" description="Helical" evidence="12">
    <location>
        <begin position="175"/>
        <end position="199"/>
    </location>
</feature>
<accession>A0A542Y2Z9</accession>
<dbReference type="Proteomes" id="UP000319094">
    <property type="component" value="Unassembled WGS sequence"/>
</dbReference>
<evidence type="ECO:0000256" key="4">
    <source>
        <dbReference type="ARBA" id="ARBA00022723"/>
    </source>
</evidence>
<feature type="transmembrane region" description="Helical" evidence="12">
    <location>
        <begin position="81"/>
        <end position="99"/>
    </location>
</feature>
<protein>
    <submittedName>
        <fullName evidence="13">Cytochrome c oxidase assembly protein subunit 15</fullName>
    </submittedName>
</protein>
<name>A0A542Y2Z9_9MICO</name>
<feature type="transmembrane region" description="Helical" evidence="12">
    <location>
        <begin position="273"/>
        <end position="295"/>
    </location>
</feature>
<feature type="transmembrane region" description="Helical" evidence="12">
    <location>
        <begin position="219"/>
        <end position="239"/>
    </location>
</feature>
<comment type="caution">
    <text evidence="13">The sequence shown here is derived from an EMBL/GenBank/DDBJ whole genome shotgun (WGS) entry which is preliminary data.</text>
</comment>
<evidence type="ECO:0000256" key="9">
    <source>
        <dbReference type="ARBA" id="ARBA00023136"/>
    </source>
</evidence>
<evidence type="ECO:0000313" key="13">
    <source>
        <dbReference type="EMBL" id="TQL42452.1"/>
    </source>
</evidence>
<sequence length="308" mass="32805">MSGATGVTATRPARTQLPRFLPFAAWASFVLNALIIATGGAVRLTGSGLGCTEWPLCTPGSLIPTEELSYHALIEFGNRTISGPLLLAGLAVVILTWRIRAERKDLFVLSWIVLSLVLVQAVVGGVIVWEELAAVLVGFHYTVSLIIVCIAAAYLTRMYEAGGARERAVPKGFAILTHVTTLAMAVVIVLGVITTANGPHSGDENVVRDGFDATLLSHLHAWPGYIAFALVLALVAWAYSKKLRPLPWTIALISMLVVQILVGVYQARNGLPPVFVGIHMVLAALTAATMTVTVLRLKRPVAEGALAE</sequence>